<keyword evidence="4 8" id="KW-0863">Zinc-finger</keyword>
<feature type="domain" description="MYND-type" evidence="11">
    <location>
        <begin position="800"/>
        <end position="843"/>
    </location>
</feature>
<sequence length="859" mass="90575">MAADLDLGIPTAAFDPFADAGDDEGPAPADKKASKSKDGSTFAVHVRMQQRNGRKSLTTVQGLPEAFDYKKILKALKKEYCCNGTVIEDEDQGKVLQLQGDQRKNVSAFLLDNQLCKKDQVKCDRSGSMSQPPGLPGPNAAAAGAGGAGGRASASGRKPKKPKSVLGPPLSQFKVVPGMAPAAMDALLQGSTDRTAGLWFDSGSPDEARETLQATFDAHERLHGDEIYLGALDPDWRALPPTEQQAEAHYLLGLLSPGGSMDQTAALHCLITAVCDGRLRRLLLQAGLEGRLRALASPASVAHPLHCVEWHKGLTGTLLNLMCIEPDVAGRLWQSSQLACFLLSYLEASLPAGLSGANLAATAASLDWKLRDQLSRCIGILARADSIEAAARGWAGGHDAARLLLVKACALMHALSNCKLGEDGARTTIGCSLHMLLTLGAAGVGNTVQPPEADFLNRCPKARQLFLASGIVPIAADLLKASDQEEHRLFVIQQHLGLLASSCSSQLVGCGMLRLYIDTLDGAVQHAAQQQRGPREVYAAAASLSHLLRYGNADTCECAWRAGLLVSTARRLEALLAAAARGPAVLAALHADADVANELCKALLRLPMKAAACGCLEEAQRLRLPSLALQLLAAVSSMLAQGAGQQNADDWNPELAVARVQQGALLAIAEAAHERLHSSVHTNLLSQFAYLVANGGAAARDVLAAQRLLQVLLLEQTSHPGWQAALPLTPLQQFLYDARHRLDAGARSGQRDPHFESAYKAVMRAACAALLGRPVQLGGLPESMRSQGPYAGEVGEGPRCACCGSTGGMAGINLKRCSGCKSVRYCGPRCQSREWKLGLKTECVHARAATAASAAAAEA</sequence>
<organism evidence="12 13">
    <name type="scientific">Micractinium conductrix</name>
    <dbReference type="NCBI Taxonomy" id="554055"/>
    <lineage>
        <taxon>Eukaryota</taxon>
        <taxon>Viridiplantae</taxon>
        <taxon>Chlorophyta</taxon>
        <taxon>core chlorophytes</taxon>
        <taxon>Trebouxiophyceae</taxon>
        <taxon>Chlorellales</taxon>
        <taxon>Chlorellaceae</taxon>
        <taxon>Chlorella clade</taxon>
        <taxon>Micractinium</taxon>
    </lineage>
</organism>
<dbReference type="GO" id="GO:0003729">
    <property type="term" value="F:mRNA binding"/>
    <property type="evidence" value="ECO:0007669"/>
    <property type="project" value="UniProtKB-ARBA"/>
</dbReference>
<dbReference type="InterPro" id="IPR036877">
    <property type="entry name" value="SUI1_dom_sf"/>
</dbReference>
<dbReference type="OrthoDB" id="10248435at2759"/>
<dbReference type="SUPFAM" id="SSF144232">
    <property type="entry name" value="HIT/MYND zinc finger-like"/>
    <property type="match status" value="1"/>
</dbReference>
<dbReference type="SUPFAM" id="SSF55159">
    <property type="entry name" value="eIF1-like"/>
    <property type="match status" value="1"/>
</dbReference>
<protein>
    <submittedName>
        <fullName evidence="12">Translation factor SUI1-like protein</fullName>
    </submittedName>
</protein>
<keyword evidence="7" id="KW-0648">Protein biosynthesis</keyword>
<dbReference type="PROSITE" id="PS50865">
    <property type="entry name" value="ZF_MYND_2"/>
    <property type="match status" value="1"/>
</dbReference>
<evidence type="ECO:0000259" key="11">
    <source>
        <dbReference type="PROSITE" id="PS50865"/>
    </source>
</evidence>
<dbReference type="GO" id="GO:0003743">
    <property type="term" value="F:translation initiation factor activity"/>
    <property type="evidence" value="ECO:0007669"/>
    <property type="project" value="InterPro"/>
</dbReference>
<dbReference type="InterPro" id="IPR005874">
    <property type="entry name" value="SUI1_euk"/>
</dbReference>
<dbReference type="GO" id="GO:0006417">
    <property type="term" value="P:regulation of translation"/>
    <property type="evidence" value="ECO:0007669"/>
    <property type="project" value="UniProtKB-KW"/>
</dbReference>
<dbReference type="InterPro" id="IPR001950">
    <property type="entry name" value="SUI1"/>
</dbReference>
<evidence type="ECO:0000313" key="12">
    <source>
        <dbReference type="EMBL" id="PSC74434.1"/>
    </source>
</evidence>
<comment type="similarity">
    <text evidence="2">Belongs to the SUI1 family.</text>
</comment>
<accession>A0A2P6VK26</accession>
<dbReference type="STRING" id="554055.A0A2P6VK26"/>
<feature type="compositionally biased region" description="Basic and acidic residues" evidence="9">
    <location>
        <begin position="29"/>
        <end position="38"/>
    </location>
</feature>
<evidence type="ECO:0000256" key="4">
    <source>
        <dbReference type="ARBA" id="ARBA00022771"/>
    </source>
</evidence>
<dbReference type="InterPro" id="IPR002893">
    <property type="entry name" value="Znf_MYND"/>
</dbReference>
<dbReference type="Pfam" id="PF01253">
    <property type="entry name" value="SUI1"/>
    <property type="match status" value="1"/>
</dbReference>
<evidence type="ECO:0000256" key="9">
    <source>
        <dbReference type="SAM" id="MobiDB-lite"/>
    </source>
</evidence>
<dbReference type="Gene3D" id="6.10.140.2220">
    <property type="match status" value="1"/>
</dbReference>
<dbReference type="PROSITE" id="PS50296">
    <property type="entry name" value="SUI1"/>
    <property type="match status" value="1"/>
</dbReference>
<comment type="function">
    <text evidence="1">Probably involved in translation.</text>
</comment>
<evidence type="ECO:0000259" key="10">
    <source>
        <dbReference type="PROSITE" id="PS50296"/>
    </source>
</evidence>
<dbReference type="GO" id="GO:0008270">
    <property type="term" value="F:zinc ion binding"/>
    <property type="evidence" value="ECO:0007669"/>
    <property type="project" value="UniProtKB-KW"/>
</dbReference>
<dbReference type="FunFam" id="3.30.780.10:FF:000001">
    <property type="entry name" value="Eukaryotic translation initiation factor SUI1"/>
    <property type="match status" value="1"/>
</dbReference>
<dbReference type="Proteomes" id="UP000239649">
    <property type="component" value="Unassembled WGS sequence"/>
</dbReference>
<dbReference type="PANTHER" id="PTHR10388">
    <property type="entry name" value="EUKARYOTIC TRANSLATION INITIATION FACTOR SUI1"/>
    <property type="match status" value="1"/>
</dbReference>
<keyword evidence="13" id="KW-1185">Reference proteome</keyword>
<evidence type="ECO:0000256" key="2">
    <source>
        <dbReference type="ARBA" id="ARBA00005422"/>
    </source>
</evidence>
<dbReference type="Pfam" id="PF01753">
    <property type="entry name" value="zf-MYND"/>
    <property type="match status" value="1"/>
</dbReference>
<gene>
    <name evidence="12" type="ORF">C2E20_2195</name>
</gene>
<evidence type="ECO:0000256" key="6">
    <source>
        <dbReference type="ARBA" id="ARBA00022845"/>
    </source>
</evidence>
<evidence type="ECO:0000256" key="7">
    <source>
        <dbReference type="ARBA" id="ARBA00022917"/>
    </source>
</evidence>
<keyword evidence="5" id="KW-0862">Zinc</keyword>
<evidence type="ECO:0000256" key="3">
    <source>
        <dbReference type="ARBA" id="ARBA00022723"/>
    </source>
</evidence>
<evidence type="ECO:0000256" key="8">
    <source>
        <dbReference type="PROSITE-ProRule" id="PRU00134"/>
    </source>
</evidence>
<name>A0A2P6VK26_9CHLO</name>
<comment type="caution">
    <text evidence="12">The sequence shown here is derived from an EMBL/GenBank/DDBJ whole genome shotgun (WGS) entry which is preliminary data.</text>
</comment>
<evidence type="ECO:0000256" key="1">
    <source>
        <dbReference type="ARBA" id="ARBA00003130"/>
    </source>
</evidence>
<reference evidence="12 13" key="1">
    <citation type="journal article" date="2018" name="Plant J.">
        <title>Genome sequences of Chlorella sorokiniana UTEX 1602 and Micractinium conductrix SAG 241.80: implications to maltose excretion by a green alga.</title>
        <authorList>
            <person name="Arriola M.B."/>
            <person name="Velmurugan N."/>
            <person name="Zhang Y."/>
            <person name="Plunkett M.H."/>
            <person name="Hondzo H."/>
            <person name="Barney B.M."/>
        </authorList>
    </citation>
    <scope>NUCLEOTIDE SEQUENCE [LARGE SCALE GENOMIC DNA]</scope>
    <source>
        <strain evidence="12 13">SAG 241.80</strain>
    </source>
</reference>
<evidence type="ECO:0000313" key="13">
    <source>
        <dbReference type="Proteomes" id="UP000239649"/>
    </source>
</evidence>
<dbReference type="AlphaFoldDB" id="A0A2P6VK26"/>
<feature type="region of interest" description="Disordered" evidence="9">
    <location>
        <begin position="15"/>
        <end position="41"/>
    </location>
</feature>
<keyword evidence="6" id="KW-0810">Translation regulation</keyword>
<dbReference type="EMBL" id="LHPF02000004">
    <property type="protein sequence ID" value="PSC74434.1"/>
    <property type="molecule type" value="Genomic_DNA"/>
</dbReference>
<dbReference type="CDD" id="cd11566">
    <property type="entry name" value="eIF1_SUI1"/>
    <property type="match status" value="1"/>
</dbReference>
<feature type="region of interest" description="Disordered" evidence="9">
    <location>
        <begin position="122"/>
        <end position="170"/>
    </location>
</feature>
<proteinExistence type="inferred from homology"/>
<dbReference type="Gene3D" id="3.30.780.10">
    <property type="entry name" value="SUI1-like domain"/>
    <property type="match status" value="1"/>
</dbReference>
<evidence type="ECO:0000256" key="5">
    <source>
        <dbReference type="ARBA" id="ARBA00022833"/>
    </source>
</evidence>
<feature type="domain" description="SUI1" evidence="10">
    <location>
        <begin position="44"/>
        <end position="114"/>
    </location>
</feature>
<keyword evidence="3" id="KW-0479">Metal-binding</keyword>